<proteinExistence type="predicted"/>
<sequence>MFAVFISNFALNHHLNHDPMVGKFFTILRSDINIKSILNFCLFSSINFIIHGEPISSSHSKINVILYHNLFSFISFIMLNMCTNVCHLLSTTPLQITLSFPI</sequence>
<dbReference type="Proteomes" id="UP000485621">
    <property type="component" value="Unassembled WGS sequence"/>
</dbReference>
<accession>A0A1V5ZQ13</accession>
<protein>
    <submittedName>
        <fullName evidence="1">Uncharacterized protein</fullName>
    </submittedName>
</protein>
<dbReference type="AlphaFoldDB" id="A0A1V5ZQ13"/>
<reference evidence="1" key="1">
    <citation type="submission" date="2017-02" db="EMBL/GenBank/DDBJ databases">
        <title>Delving into the versatile metabolic prowess of the omnipresent phylum Bacteroidetes.</title>
        <authorList>
            <person name="Nobu M.K."/>
            <person name="Mei R."/>
            <person name="Narihiro T."/>
            <person name="Kuroda K."/>
            <person name="Liu W.-T."/>
        </authorList>
    </citation>
    <scope>NUCLEOTIDE SEQUENCE</scope>
    <source>
        <strain evidence="1">ADurb.Bin160</strain>
    </source>
</reference>
<dbReference type="EMBL" id="MWDB01000004">
    <property type="protein sequence ID" value="OQB42267.1"/>
    <property type="molecule type" value="Genomic_DNA"/>
</dbReference>
<organism evidence="1">
    <name type="scientific">candidate division CPR1 bacterium ADurb.Bin160</name>
    <dbReference type="NCBI Taxonomy" id="1852826"/>
    <lineage>
        <taxon>Bacteria</taxon>
        <taxon>candidate division CPR1</taxon>
    </lineage>
</organism>
<evidence type="ECO:0000313" key="1">
    <source>
        <dbReference type="EMBL" id="OQB42267.1"/>
    </source>
</evidence>
<gene>
    <name evidence="1" type="ORF">BWY04_00331</name>
</gene>
<name>A0A1V5ZQ13_9BACT</name>
<comment type="caution">
    <text evidence="1">The sequence shown here is derived from an EMBL/GenBank/DDBJ whole genome shotgun (WGS) entry which is preliminary data.</text>
</comment>